<dbReference type="InterPro" id="IPR000415">
    <property type="entry name" value="Nitroreductase-like"/>
</dbReference>
<dbReference type="PANTHER" id="PTHR43673">
    <property type="entry name" value="NAD(P)H NITROREDUCTASE YDGI-RELATED"/>
    <property type="match status" value="1"/>
</dbReference>
<proteinExistence type="inferred from homology"/>
<dbReference type="PANTHER" id="PTHR43673:SF10">
    <property type="entry name" value="NADH DEHYDROGENASE_NAD(P)H NITROREDUCTASE XCC3605-RELATED"/>
    <property type="match status" value="1"/>
</dbReference>
<dbReference type="STRING" id="521674.Plim_2102"/>
<dbReference type="InterPro" id="IPR029479">
    <property type="entry name" value="Nitroreductase"/>
</dbReference>
<dbReference type="RefSeq" id="WP_013110360.1">
    <property type="nucleotide sequence ID" value="NC_014148.1"/>
</dbReference>
<feature type="domain" description="Nitroreductase" evidence="3">
    <location>
        <begin position="17"/>
        <end position="161"/>
    </location>
</feature>
<evidence type="ECO:0000313" key="5">
    <source>
        <dbReference type="Proteomes" id="UP000002220"/>
    </source>
</evidence>
<dbReference type="OrthoDB" id="9782629at2"/>
<keyword evidence="2" id="KW-0560">Oxidoreductase</keyword>
<organism evidence="4 5">
    <name type="scientific">Planctopirus limnophila (strain ATCC 43296 / DSM 3776 / IFAM 1008 / Mu 290)</name>
    <name type="common">Planctomyces limnophilus</name>
    <dbReference type="NCBI Taxonomy" id="521674"/>
    <lineage>
        <taxon>Bacteria</taxon>
        <taxon>Pseudomonadati</taxon>
        <taxon>Planctomycetota</taxon>
        <taxon>Planctomycetia</taxon>
        <taxon>Planctomycetales</taxon>
        <taxon>Planctomycetaceae</taxon>
        <taxon>Planctopirus</taxon>
    </lineage>
</organism>
<dbReference type="AlphaFoldDB" id="D5SYZ7"/>
<evidence type="ECO:0000313" key="4">
    <source>
        <dbReference type="EMBL" id="ADG67929.1"/>
    </source>
</evidence>
<keyword evidence="5" id="KW-1185">Reference proteome</keyword>
<comment type="similarity">
    <text evidence="1">Belongs to the nitroreductase family.</text>
</comment>
<dbReference type="Gene3D" id="3.40.109.10">
    <property type="entry name" value="NADH Oxidase"/>
    <property type="match status" value="1"/>
</dbReference>
<dbReference type="HOGENOM" id="CLU_070764_6_0_0"/>
<evidence type="ECO:0000259" key="3">
    <source>
        <dbReference type="Pfam" id="PF00881"/>
    </source>
</evidence>
<gene>
    <name evidence="4" type="ordered locus">Plim_2102</name>
</gene>
<dbReference type="EMBL" id="CP001744">
    <property type="protein sequence ID" value="ADG67929.1"/>
    <property type="molecule type" value="Genomic_DNA"/>
</dbReference>
<evidence type="ECO:0000256" key="2">
    <source>
        <dbReference type="ARBA" id="ARBA00023002"/>
    </source>
</evidence>
<accession>D5SYZ7</accession>
<name>D5SYZ7_PLAL2</name>
<sequence>MSSHKPAPSSVDIHPLIQDRWSPLSFRPEPLTKLQIQQLCEAARWAPSSYNDQPWYFLMAPRDDEIEFSRLLSCLAEANQVWAQHAGLLVLAIARTTLTRNGHPNRFGMHDTGMATIQLVLQAEAMGLKAHLMGGYNAAQARAIYEIPESFEPAAVMAIGYPGEVEKLPSELQQRERSERSRRSLEQMIFTGKFEQSFQF</sequence>
<dbReference type="CDD" id="cd02138">
    <property type="entry name" value="TdsD-like"/>
    <property type="match status" value="1"/>
</dbReference>
<dbReference type="GO" id="GO:0016491">
    <property type="term" value="F:oxidoreductase activity"/>
    <property type="evidence" value="ECO:0007669"/>
    <property type="project" value="UniProtKB-KW"/>
</dbReference>
<dbReference type="KEGG" id="plm:Plim_2102"/>
<dbReference type="eggNOG" id="COG0778">
    <property type="taxonomic scope" value="Bacteria"/>
</dbReference>
<reference evidence="4 5" key="1">
    <citation type="journal article" date="2010" name="Stand. Genomic Sci.">
        <title>Complete genome sequence of Planctomyces limnophilus type strain (Mu 290).</title>
        <authorList>
            <person name="Labutti K."/>
            <person name="Sikorski J."/>
            <person name="Schneider S."/>
            <person name="Nolan M."/>
            <person name="Lucas S."/>
            <person name="Glavina Del Rio T."/>
            <person name="Tice H."/>
            <person name="Cheng J.F."/>
            <person name="Goodwin L."/>
            <person name="Pitluck S."/>
            <person name="Liolios K."/>
            <person name="Ivanova N."/>
            <person name="Mavromatis K."/>
            <person name="Mikhailova N."/>
            <person name="Pati A."/>
            <person name="Chen A."/>
            <person name="Palaniappan K."/>
            <person name="Land M."/>
            <person name="Hauser L."/>
            <person name="Chang Y.J."/>
            <person name="Jeffries C.D."/>
            <person name="Tindall B.J."/>
            <person name="Rohde M."/>
            <person name="Goker M."/>
            <person name="Woyke T."/>
            <person name="Bristow J."/>
            <person name="Eisen J.A."/>
            <person name="Markowitz V."/>
            <person name="Hugenholtz P."/>
            <person name="Kyrpides N.C."/>
            <person name="Klenk H.P."/>
            <person name="Lapidus A."/>
        </authorList>
    </citation>
    <scope>NUCLEOTIDE SEQUENCE [LARGE SCALE GENOMIC DNA]</scope>
    <source>
        <strain evidence="5">ATCC 43296 / DSM 3776 / IFAM 1008 / 290</strain>
    </source>
</reference>
<protein>
    <submittedName>
        <fullName evidence="4">Nitroreductase</fullName>
    </submittedName>
</protein>
<dbReference type="SUPFAM" id="SSF55469">
    <property type="entry name" value="FMN-dependent nitroreductase-like"/>
    <property type="match status" value="1"/>
</dbReference>
<dbReference type="Pfam" id="PF00881">
    <property type="entry name" value="Nitroreductase"/>
    <property type="match status" value="1"/>
</dbReference>
<dbReference type="Proteomes" id="UP000002220">
    <property type="component" value="Chromosome"/>
</dbReference>
<evidence type="ECO:0000256" key="1">
    <source>
        <dbReference type="ARBA" id="ARBA00007118"/>
    </source>
</evidence>